<proteinExistence type="predicted"/>
<accession>A0A4Z2HEZ8</accession>
<feature type="compositionally biased region" description="Basic and acidic residues" evidence="1">
    <location>
        <begin position="64"/>
        <end position="76"/>
    </location>
</feature>
<name>A0A4Z2HEZ8_9TELE</name>
<dbReference type="Proteomes" id="UP000314294">
    <property type="component" value="Unassembled WGS sequence"/>
</dbReference>
<reference evidence="2 3" key="1">
    <citation type="submission" date="2019-03" db="EMBL/GenBank/DDBJ databases">
        <title>First draft genome of Liparis tanakae, snailfish: a comprehensive survey of snailfish specific genes.</title>
        <authorList>
            <person name="Kim W."/>
            <person name="Song I."/>
            <person name="Jeong J.-H."/>
            <person name="Kim D."/>
            <person name="Kim S."/>
            <person name="Ryu S."/>
            <person name="Song J.Y."/>
            <person name="Lee S.K."/>
        </authorList>
    </citation>
    <scope>NUCLEOTIDE SEQUENCE [LARGE SCALE GENOMIC DNA]</scope>
    <source>
        <tissue evidence="2">Muscle</tissue>
    </source>
</reference>
<dbReference type="AlphaFoldDB" id="A0A4Z2HEZ8"/>
<organism evidence="2 3">
    <name type="scientific">Liparis tanakae</name>
    <name type="common">Tanaka's snailfish</name>
    <dbReference type="NCBI Taxonomy" id="230148"/>
    <lineage>
        <taxon>Eukaryota</taxon>
        <taxon>Metazoa</taxon>
        <taxon>Chordata</taxon>
        <taxon>Craniata</taxon>
        <taxon>Vertebrata</taxon>
        <taxon>Euteleostomi</taxon>
        <taxon>Actinopterygii</taxon>
        <taxon>Neopterygii</taxon>
        <taxon>Teleostei</taxon>
        <taxon>Neoteleostei</taxon>
        <taxon>Acanthomorphata</taxon>
        <taxon>Eupercaria</taxon>
        <taxon>Perciformes</taxon>
        <taxon>Cottioidei</taxon>
        <taxon>Cottales</taxon>
        <taxon>Liparidae</taxon>
        <taxon>Liparis</taxon>
    </lineage>
</organism>
<feature type="region of interest" description="Disordered" evidence="1">
    <location>
        <begin position="49"/>
        <end position="81"/>
    </location>
</feature>
<comment type="caution">
    <text evidence="2">The sequence shown here is derived from an EMBL/GenBank/DDBJ whole genome shotgun (WGS) entry which is preliminary data.</text>
</comment>
<evidence type="ECO:0000313" key="2">
    <source>
        <dbReference type="EMBL" id="TNN64447.1"/>
    </source>
</evidence>
<gene>
    <name evidence="2" type="ORF">EYF80_025298</name>
</gene>
<protein>
    <submittedName>
        <fullName evidence="2">Uncharacterized protein</fullName>
    </submittedName>
</protein>
<evidence type="ECO:0000256" key="1">
    <source>
        <dbReference type="SAM" id="MobiDB-lite"/>
    </source>
</evidence>
<dbReference type="EMBL" id="SRLO01000252">
    <property type="protein sequence ID" value="TNN64447.1"/>
    <property type="molecule type" value="Genomic_DNA"/>
</dbReference>
<sequence>MFPWLESALPGMPGAPWLSKAAEEAGVKLTPRAIRVQRSRQAPAFLIGEACPPRPAGPGPAHTNTERKQRSLDSTKRRGTTTALLTERKMTHLTGKLSRKLLIISLLSKNVTLLRAEGGGQQLLHAALQEGAVGLRQVHQAAGAELEEQQQQQQQQRVNKSSSHVNNNTWS</sequence>
<keyword evidence="3" id="KW-1185">Reference proteome</keyword>
<feature type="compositionally biased region" description="Polar residues" evidence="1">
    <location>
        <begin position="157"/>
        <end position="171"/>
    </location>
</feature>
<feature type="region of interest" description="Disordered" evidence="1">
    <location>
        <begin position="151"/>
        <end position="171"/>
    </location>
</feature>
<evidence type="ECO:0000313" key="3">
    <source>
        <dbReference type="Proteomes" id="UP000314294"/>
    </source>
</evidence>